<evidence type="ECO:0000313" key="3">
    <source>
        <dbReference type="Proteomes" id="UP001189429"/>
    </source>
</evidence>
<comment type="caution">
    <text evidence="2">The sequence shown here is derived from an EMBL/GenBank/DDBJ whole genome shotgun (WGS) entry which is preliminary data.</text>
</comment>
<gene>
    <name evidence="2" type="ORF">PCOR1329_LOCUS67960</name>
</gene>
<dbReference type="EMBL" id="CAUYUJ010018837">
    <property type="protein sequence ID" value="CAK0886666.1"/>
    <property type="molecule type" value="Genomic_DNA"/>
</dbReference>
<proteinExistence type="predicted"/>
<evidence type="ECO:0000313" key="2">
    <source>
        <dbReference type="EMBL" id="CAK0886666.1"/>
    </source>
</evidence>
<protein>
    <submittedName>
        <fullName evidence="2">Uncharacterized protein</fullName>
    </submittedName>
</protein>
<dbReference type="Proteomes" id="UP001189429">
    <property type="component" value="Unassembled WGS sequence"/>
</dbReference>
<feature type="compositionally biased region" description="Low complexity" evidence="1">
    <location>
        <begin position="133"/>
        <end position="146"/>
    </location>
</feature>
<keyword evidence="3" id="KW-1185">Reference proteome</keyword>
<evidence type="ECO:0000256" key="1">
    <source>
        <dbReference type="SAM" id="MobiDB-lite"/>
    </source>
</evidence>
<organism evidence="2 3">
    <name type="scientific">Prorocentrum cordatum</name>
    <dbReference type="NCBI Taxonomy" id="2364126"/>
    <lineage>
        <taxon>Eukaryota</taxon>
        <taxon>Sar</taxon>
        <taxon>Alveolata</taxon>
        <taxon>Dinophyceae</taxon>
        <taxon>Prorocentrales</taxon>
        <taxon>Prorocentraceae</taxon>
        <taxon>Prorocentrum</taxon>
    </lineage>
</organism>
<accession>A0ABN9WJH1</accession>
<name>A0ABN9WJH1_9DINO</name>
<feature type="region of interest" description="Disordered" evidence="1">
    <location>
        <begin position="133"/>
        <end position="162"/>
    </location>
</feature>
<reference evidence="2" key="1">
    <citation type="submission" date="2023-10" db="EMBL/GenBank/DDBJ databases">
        <authorList>
            <person name="Chen Y."/>
            <person name="Shah S."/>
            <person name="Dougan E. K."/>
            <person name="Thang M."/>
            <person name="Chan C."/>
        </authorList>
    </citation>
    <scope>NUCLEOTIDE SEQUENCE [LARGE SCALE GENOMIC DNA]</scope>
</reference>
<sequence length="297" mass="32066">MLDVATLGDQHGYRLVAGSSPHRTWSAWKAVLSVLALLLASVFVADRVRRDLVGASPTTRAASSAAELQRRGWLDAIGAQEQRSSTADPAAAEVAEVLLLNGSRENVSALPEFGDLTPGTEDTAAAAVLNGTSESAPASENASNISDSEGGGAAVARDPSAEPVKAVPTRLLPVSIDSWVSDAFPSDLDDWFKHWVPSFWGASLSDTFQCSDPYPTVYFNNAKDASWALFHNEAVDFPMATEYLNSSESGRRPWAPGRPSWALRRCRVHTTNTSQKTWIRIGHTLWCRSTPTTTQRP</sequence>